<accession>A0A975DHD6</accession>
<evidence type="ECO:0000313" key="7">
    <source>
        <dbReference type="Proteomes" id="UP000664904"/>
    </source>
</evidence>
<dbReference type="EMBL" id="CP072133">
    <property type="protein sequence ID" value="QTH71730.1"/>
    <property type="molecule type" value="Genomic_DNA"/>
</dbReference>
<dbReference type="KEGG" id="pxi:J5O05_01845"/>
<comment type="similarity">
    <text evidence="1">Belongs to the LysR transcriptional regulatory family.</text>
</comment>
<dbReference type="PANTHER" id="PTHR30126">
    <property type="entry name" value="HTH-TYPE TRANSCRIPTIONAL REGULATOR"/>
    <property type="match status" value="1"/>
</dbReference>
<keyword evidence="2" id="KW-0805">Transcription regulation</keyword>
<sequence>MLRVTLEQWRMFQAVVEFGGFNQAAANVHKSQSSIHTAVQKIESALNVKLFKVEGRKTLLTEAGEMMLRRANYLLNEAAKVEAVGVTLSEGIETILRIAVDEVLPNELLYKSLETTSAQFPLLRIELIETILNGSSELLENDKVDIAIAAEPLMEGFSEELCELDFIAVASPSHPLHQLQREVTLEDLKLYRQIVIRDSATQEKRDSGWLGAEQRWTVSHLSTSVDMIKNGLGFAWLPKPAIANALEQGDLLPLHLEHNSTRRAQLYLVFKDGDRLSPAARCFIGELRHLSLSCPNAG</sequence>
<gene>
    <name evidence="6" type="ORF">J5O05_01845</name>
</gene>
<dbReference type="Gene3D" id="3.40.190.290">
    <property type="match status" value="1"/>
</dbReference>
<dbReference type="PROSITE" id="PS50931">
    <property type="entry name" value="HTH_LYSR"/>
    <property type="match status" value="1"/>
</dbReference>
<dbReference type="Proteomes" id="UP000664904">
    <property type="component" value="Chromosome"/>
</dbReference>
<dbReference type="SUPFAM" id="SSF46785">
    <property type="entry name" value="Winged helix' DNA-binding domain"/>
    <property type="match status" value="1"/>
</dbReference>
<protein>
    <submittedName>
        <fullName evidence="6">LysR family transcriptional regulator</fullName>
    </submittedName>
</protein>
<dbReference type="Gene3D" id="1.10.10.10">
    <property type="entry name" value="Winged helix-like DNA-binding domain superfamily/Winged helix DNA-binding domain"/>
    <property type="match status" value="1"/>
</dbReference>
<keyword evidence="7" id="KW-1185">Reference proteome</keyword>
<dbReference type="InterPro" id="IPR005119">
    <property type="entry name" value="LysR_subst-bd"/>
</dbReference>
<dbReference type="InterPro" id="IPR000847">
    <property type="entry name" value="LysR_HTH_N"/>
</dbReference>
<dbReference type="GO" id="GO:0000976">
    <property type="term" value="F:transcription cis-regulatory region binding"/>
    <property type="evidence" value="ECO:0007669"/>
    <property type="project" value="TreeGrafter"/>
</dbReference>
<feature type="domain" description="HTH lysR-type" evidence="5">
    <location>
        <begin position="4"/>
        <end position="61"/>
    </location>
</feature>
<organism evidence="6 7">
    <name type="scientific">Pseudoalteromonas xiamenensis</name>
    <dbReference type="NCBI Taxonomy" id="882626"/>
    <lineage>
        <taxon>Bacteria</taxon>
        <taxon>Pseudomonadati</taxon>
        <taxon>Pseudomonadota</taxon>
        <taxon>Gammaproteobacteria</taxon>
        <taxon>Alteromonadales</taxon>
        <taxon>Pseudoalteromonadaceae</taxon>
        <taxon>Pseudoalteromonas</taxon>
    </lineage>
</organism>
<dbReference type="GO" id="GO:0003700">
    <property type="term" value="F:DNA-binding transcription factor activity"/>
    <property type="evidence" value="ECO:0007669"/>
    <property type="project" value="InterPro"/>
</dbReference>
<evidence type="ECO:0000256" key="2">
    <source>
        <dbReference type="ARBA" id="ARBA00023015"/>
    </source>
</evidence>
<name>A0A975DHD6_9GAMM</name>
<keyword evidence="4" id="KW-0804">Transcription</keyword>
<evidence type="ECO:0000313" key="6">
    <source>
        <dbReference type="EMBL" id="QTH71730.1"/>
    </source>
</evidence>
<dbReference type="Pfam" id="PF03466">
    <property type="entry name" value="LysR_substrate"/>
    <property type="match status" value="1"/>
</dbReference>
<dbReference type="AlphaFoldDB" id="A0A975DHD6"/>
<dbReference type="SUPFAM" id="SSF53850">
    <property type="entry name" value="Periplasmic binding protein-like II"/>
    <property type="match status" value="1"/>
</dbReference>
<evidence type="ECO:0000256" key="4">
    <source>
        <dbReference type="ARBA" id="ARBA00023163"/>
    </source>
</evidence>
<dbReference type="InterPro" id="IPR036390">
    <property type="entry name" value="WH_DNA-bd_sf"/>
</dbReference>
<dbReference type="RefSeq" id="WP_208843354.1">
    <property type="nucleotide sequence ID" value="NZ_CP072133.1"/>
</dbReference>
<dbReference type="Pfam" id="PF00126">
    <property type="entry name" value="HTH_1"/>
    <property type="match status" value="1"/>
</dbReference>
<dbReference type="InterPro" id="IPR036388">
    <property type="entry name" value="WH-like_DNA-bd_sf"/>
</dbReference>
<evidence type="ECO:0000259" key="5">
    <source>
        <dbReference type="PROSITE" id="PS50931"/>
    </source>
</evidence>
<evidence type="ECO:0000256" key="1">
    <source>
        <dbReference type="ARBA" id="ARBA00009437"/>
    </source>
</evidence>
<keyword evidence="3" id="KW-0238">DNA-binding</keyword>
<dbReference type="PANTHER" id="PTHR30126:SF88">
    <property type="entry name" value="TRANSCRIPTIONAL REGULATOR-RELATED"/>
    <property type="match status" value="1"/>
</dbReference>
<reference evidence="6" key="1">
    <citation type="submission" date="2021-03" db="EMBL/GenBank/DDBJ databases">
        <title>Complete Genome of Pseudoalteromonas xiamenensis STKMTI.2, a new potential marine bacterium producing anti-Vibrio compounds.</title>
        <authorList>
            <person name="Handayani D.P."/>
            <person name="Isnansetyo A."/>
            <person name="Istiqomah I."/>
            <person name="Jumina J."/>
        </authorList>
    </citation>
    <scope>NUCLEOTIDE SEQUENCE</scope>
    <source>
        <strain evidence="6">STKMTI.2</strain>
    </source>
</reference>
<proteinExistence type="inferred from homology"/>
<evidence type="ECO:0000256" key="3">
    <source>
        <dbReference type="ARBA" id="ARBA00023125"/>
    </source>
</evidence>